<evidence type="ECO:0000313" key="1">
    <source>
        <dbReference type="EMBL" id="KKW13397.1"/>
    </source>
</evidence>
<reference evidence="1 2" key="1">
    <citation type="journal article" date="2015" name="Nature">
        <title>rRNA introns, odd ribosomes, and small enigmatic genomes across a large radiation of phyla.</title>
        <authorList>
            <person name="Brown C.T."/>
            <person name="Hug L.A."/>
            <person name="Thomas B.C."/>
            <person name="Sharon I."/>
            <person name="Castelle C.J."/>
            <person name="Singh A."/>
            <person name="Wilkins M.J."/>
            <person name="Williams K.H."/>
            <person name="Banfield J.F."/>
        </authorList>
    </citation>
    <scope>NUCLEOTIDE SEQUENCE [LARGE SCALE GENOMIC DNA]</scope>
</reference>
<sequence>MHPKVRELIDAILALPNVDDVLTLSAEGGVPLIDGRWLVPLNVYLRWGREESLGIHVVENIRTEDVFGG</sequence>
<protein>
    <submittedName>
        <fullName evidence="1">Uncharacterized protein</fullName>
    </submittedName>
</protein>
<proteinExistence type="predicted"/>
<dbReference type="EMBL" id="LCQD01000001">
    <property type="protein sequence ID" value="KKW13397.1"/>
    <property type="molecule type" value="Genomic_DNA"/>
</dbReference>
<evidence type="ECO:0000313" key="2">
    <source>
        <dbReference type="Proteomes" id="UP000034588"/>
    </source>
</evidence>
<comment type="caution">
    <text evidence="1">The sequence shown here is derived from an EMBL/GenBank/DDBJ whole genome shotgun (WGS) entry which is preliminary data.</text>
</comment>
<organism evidence="1 2">
    <name type="scientific">Candidatus Gottesmanbacteria bacterium GW2011_GWB1_49_7</name>
    <dbReference type="NCBI Taxonomy" id="1618448"/>
    <lineage>
        <taxon>Bacteria</taxon>
        <taxon>Candidatus Gottesmaniibacteriota</taxon>
    </lineage>
</organism>
<accession>A0A0G1YEI6</accession>
<name>A0A0G1YEI6_9BACT</name>
<dbReference type="AlphaFoldDB" id="A0A0G1YEI6"/>
<gene>
    <name evidence="1" type="ORF">UY48_C0001G0018</name>
</gene>
<dbReference type="Proteomes" id="UP000034588">
    <property type="component" value="Unassembled WGS sequence"/>
</dbReference>